<evidence type="ECO:0000256" key="1">
    <source>
        <dbReference type="SAM" id="MobiDB-lite"/>
    </source>
</evidence>
<dbReference type="InterPro" id="IPR029044">
    <property type="entry name" value="Nucleotide-diphossugar_trans"/>
</dbReference>
<dbReference type="Pfam" id="PF03808">
    <property type="entry name" value="Glyco_tran_WecG"/>
    <property type="match status" value="1"/>
</dbReference>
<feature type="region of interest" description="Disordered" evidence="1">
    <location>
        <begin position="1"/>
        <end position="35"/>
    </location>
</feature>
<dbReference type="SUPFAM" id="SSF53448">
    <property type="entry name" value="Nucleotide-diphospho-sugar transferases"/>
    <property type="match status" value="2"/>
</dbReference>
<evidence type="ECO:0000313" key="3">
    <source>
        <dbReference type="EMBL" id="SDB82514.1"/>
    </source>
</evidence>
<protein>
    <submittedName>
        <fullName evidence="3">Polymer biosynthesis protein, WecB/TagA/CpsF family</fullName>
    </submittedName>
</protein>
<dbReference type="Gene3D" id="3.90.550.10">
    <property type="entry name" value="Spore Coat Polysaccharide Biosynthesis Protein SpsA, Chain A"/>
    <property type="match status" value="2"/>
</dbReference>
<dbReference type="STRING" id="1577474.GA0111570_1048"/>
<organism evidence="3 4">
    <name type="scientific">Raineyella antarctica</name>
    <dbReference type="NCBI Taxonomy" id="1577474"/>
    <lineage>
        <taxon>Bacteria</taxon>
        <taxon>Bacillati</taxon>
        <taxon>Actinomycetota</taxon>
        <taxon>Actinomycetes</taxon>
        <taxon>Propionibacteriales</taxon>
        <taxon>Propionibacteriaceae</taxon>
        <taxon>Raineyella</taxon>
    </lineage>
</organism>
<feature type="compositionally biased region" description="Basic and acidic residues" evidence="1">
    <location>
        <begin position="25"/>
        <end position="35"/>
    </location>
</feature>
<feature type="region of interest" description="Disordered" evidence="1">
    <location>
        <begin position="933"/>
        <end position="966"/>
    </location>
</feature>
<dbReference type="OrthoDB" id="9771846at2"/>
<feature type="region of interest" description="Disordered" evidence="1">
    <location>
        <begin position="878"/>
        <end position="901"/>
    </location>
</feature>
<feature type="domain" description="Glycosyltransferase 2-like" evidence="2">
    <location>
        <begin position="365"/>
        <end position="484"/>
    </location>
</feature>
<dbReference type="GO" id="GO:0016757">
    <property type="term" value="F:glycosyltransferase activity"/>
    <property type="evidence" value="ECO:0007669"/>
    <property type="project" value="UniProtKB-KW"/>
</dbReference>
<feature type="domain" description="Glycosyltransferase 2-like" evidence="2">
    <location>
        <begin position="672"/>
        <end position="793"/>
    </location>
</feature>
<dbReference type="EMBL" id="FMYF01000004">
    <property type="protein sequence ID" value="SDB82514.1"/>
    <property type="molecule type" value="Genomic_DNA"/>
</dbReference>
<dbReference type="AlphaFoldDB" id="A0A1G6GKQ7"/>
<dbReference type="CDD" id="cd06533">
    <property type="entry name" value="Glyco_transf_WecG_TagA"/>
    <property type="match status" value="1"/>
</dbReference>
<name>A0A1G6GKQ7_9ACTN</name>
<feature type="compositionally biased region" description="Pro residues" evidence="1">
    <location>
        <begin position="313"/>
        <end position="328"/>
    </location>
</feature>
<dbReference type="InterPro" id="IPR004629">
    <property type="entry name" value="WecG_TagA_CpsF"/>
</dbReference>
<feature type="compositionally biased region" description="Basic and acidic residues" evidence="1">
    <location>
        <begin position="1"/>
        <end position="17"/>
    </location>
</feature>
<evidence type="ECO:0000313" key="4">
    <source>
        <dbReference type="Proteomes" id="UP000199086"/>
    </source>
</evidence>
<dbReference type="PANTHER" id="PTHR43179">
    <property type="entry name" value="RHAMNOSYLTRANSFERASE WBBL"/>
    <property type="match status" value="1"/>
</dbReference>
<dbReference type="Pfam" id="PF00535">
    <property type="entry name" value="Glycos_transf_2"/>
    <property type="match status" value="2"/>
</dbReference>
<dbReference type="PANTHER" id="PTHR43179:SF7">
    <property type="entry name" value="RHAMNOSYLTRANSFERASE WBBL"/>
    <property type="match status" value="1"/>
</dbReference>
<dbReference type="RefSeq" id="WP_092608335.1">
    <property type="nucleotide sequence ID" value="NZ_FMYF01000004.1"/>
</dbReference>
<dbReference type="InterPro" id="IPR001173">
    <property type="entry name" value="Glyco_trans_2-like"/>
</dbReference>
<dbReference type="CDD" id="cd00761">
    <property type="entry name" value="Glyco_tranf_GTA_type"/>
    <property type="match status" value="1"/>
</dbReference>
<accession>A0A1G6GKQ7</accession>
<feature type="compositionally biased region" description="Basic and acidic residues" evidence="1">
    <location>
        <begin position="886"/>
        <end position="895"/>
    </location>
</feature>
<sequence length="966" mass="104173">MTTTVRERPAATRDVRPGTETPEDDGTRADRARTHPRVELAGVVVDLMDQADAVATIVQRAAQPAAADRPSRALVDPPLAVISANLDHIVQFGETGRWRHVLGDSLHPTSTDVDGARRPLEWLTLLDGAPLVAQSSRLSGRPWPRLAGSDLAEPLLDAAEQAGVSVGFVGGSYVVQRLLSRRLTRTRPGLVVAGMWSPDRSELADDAASLRLASAIAAAGPQLLIVGLGKPRQELWISRYGPATGANVLLAFGAVVDFLADAIQRAPRVASDHGLEWAWRLAREPRRLAKRYLLDDPPGLLQLRRHSALLPQTDPPAVSPPPVTPDPPRSARRPEAAAVGGSPTTEPPRPDGTFAAPGLAADVAVLVVTFNSADHIDALLESLRREATGLRLRVVVADNASTDATLQVLGRHSDVIVTPTGGNLGYAAGINVAARAAGEAEALLVLNPDLQVLPGAIAALLSVIRSGMADLVVPRLVDGDGNVQPSLYREPSPGTIMGDAAFGRRWRQRPAALAGTDLAPESYQFGHEIDWATGAAVMVRAAAARRIGEWDERFFLYSEETDYFRRARDLGFVAWYEPKATMVHLGSGSGTSPELTALMAVNVVRYARKYHGGRVPAAIWAGVVLGETLRVHRRDRRGVLAVVADEGRWDTLPGPTASTEPVHVLTDFPHGSVIIPAHNESAVISRTLSSIEPVVRTGLVEVIVVCNGCTDDTAALAAAVPGVRVIEIDVPSKTTALNVGDSHATLWPRVYLDADTEITPTTLRTLLEHLRGPVLAARPAFRYDVGTASWPVRSYYRARRRLPSTNQALWGAGVFGLSEEGHARFGEFPEVTADDYFVDQSFEDDEKMIVPAPPVPVRTPQDVASLLKVLRRNQRGPAELWTQQKADTRRDEARDVPPPLDTVTSTTWELLRSVHGPVSGCEALAYAVLAAVPRVRQRNNGPDGPVTEWERDDSTRRPQPTERGRL</sequence>
<feature type="compositionally biased region" description="Basic and acidic residues" evidence="1">
    <location>
        <begin position="948"/>
        <end position="966"/>
    </location>
</feature>
<gene>
    <name evidence="3" type="ORF">GA0111570_1048</name>
</gene>
<feature type="region of interest" description="Disordered" evidence="1">
    <location>
        <begin position="310"/>
        <end position="354"/>
    </location>
</feature>
<proteinExistence type="predicted"/>
<keyword evidence="4" id="KW-1185">Reference proteome</keyword>
<reference evidence="3 4" key="1">
    <citation type="submission" date="2016-06" db="EMBL/GenBank/DDBJ databases">
        <authorList>
            <person name="Olsen C.W."/>
            <person name="Carey S."/>
            <person name="Hinshaw L."/>
            <person name="Karasin A.I."/>
        </authorList>
    </citation>
    <scope>NUCLEOTIDE SEQUENCE [LARGE SCALE GENOMIC DNA]</scope>
    <source>
        <strain evidence="3 4">LZ-22</strain>
    </source>
</reference>
<dbReference type="NCBIfam" id="TIGR00696">
    <property type="entry name" value="wecG_tagA_cpsF"/>
    <property type="match status" value="1"/>
</dbReference>
<evidence type="ECO:0000259" key="2">
    <source>
        <dbReference type="Pfam" id="PF00535"/>
    </source>
</evidence>
<dbReference type="Proteomes" id="UP000199086">
    <property type="component" value="Unassembled WGS sequence"/>
</dbReference>